<dbReference type="SUPFAM" id="SSF51735">
    <property type="entry name" value="NAD(P)-binding Rossmann-fold domains"/>
    <property type="match status" value="1"/>
</dbReference>
<comment type="subcellular location">
    <subcellularLocation>
        <location evidence="1">Membrane</location>
        <topology evidence="1">Multi-pass membrane protein</topology>
    </subcellularLocation>
</comment>
<dbReference type="CDD" id="cd05236">
    <property type="entry name" value="FAR-N_SDR_e"/>
    <property type="match status" value="1"/>
</dbReference>
<dbReference type="Proteomes" id="UP000639338">
    <property type="component" value="Unassembled WGS sequence"/>
</dbReference>
<evidence type="ECO:0000256" key="8">
    <source>
        <dbReference type="ARBA" id="ARBA00023136"/>
    </source>
</evidence>
<protein>
    <recommendedName>
        <fullName evidence="10">Fatty acyl-CoA reductase</fullName>
        <ecNumber evidence="10">1.2.1.84</ecNumber>
    </recommendedName>
</protein>
<evidence type="ECO:0000256" key="4">
    <source>
        <dbReference type="ARBA" id="ARBA00022692"/>
    </source>
</evidence>
<comment type="catalytic activity">
    <reaction evidence="9 10">
        <text>a long-chain fatty acyl-CoA + 2 NADPH + 2 H(+) = a long-chain primary fatty alcohol + 2 NADP(+) + CoA</text>
        <dbReference type="Rhea" id="RHEA:52716"/>
        <dbReference type="ChEBI" id="CHEBI:15378"/>
        <dbReference type="ChEBI" id="CHEBI:57287"/>
        <dbReference type="ChEBI" id="CHEBI:57783"/>
        <dbReference type="ChEBI" id="CHEBI:58349"/>
        <dbReference type="ChEBI" id="CHEBI:77396"/>
        <dbReference type="ChEBI" id="CHEBI:83139"/>
        <dbReference type="EC" id="1.2.1.84"/>
    </reaction>
</comment>
<dbReference type="Pfam" id="PF07993">
    <property type="entry name" value="NAD_binding_4"/>
    <property type="match status" value="1"/>
</dbReference>
<dbReference type="Gene3D" id="3.40.50.720">
    <property type="entry name" value="NAD(P)-binding Rossmann-like Domain"/>
    <property type="match status" value="1"/>
</dbReference>
<evidence type="ECO:0000256" key="9">
    <source>
        <dbReference type="ARBA" id="ARBA00052530"/>
    </source>
</evidence>
<keyword evidence="8" id="KW-0472">Membrane</keyword>
<dbReference type="EMBL" id="JACMRX010000001">
    <property type="protein sequence ID" value="KAF7996883.1"/>
    <property type="molecule type" value="Genomic_DNA"/>
</dbReference>
<evidence type="ECO:0000259" key="12">
    <source>
        <dbReference type="Pfam" id="PF07993"/>
    </source>
</evidence>
<evidence type="ECO:0000256" key="10">
    <source>
        <dbReference type="RuleBase" id="RU363097"/>
    </source>
</evidence>
<keyword evidence="14" id="KW-1185">Reference proteome</keyword>
<dbReference type="InterPro" id="IPR026055">
    <property type="entry name" value="FAR"/>
</dbReference>
<dbReference type="PANTHER" id="PTHR11011">
    <property type="entry name" value="MALE STERILITY PROTEIN 2-RELATED"/>
    <property type="match status" value="1"/>
</dbReference>
<comment type="function">
    <text evidence="10">Catalyzes the reduction of fatty acyl-CoA to fatty alcohols.</text>
</comment>
<keyword evidence="3 10" id="KW-0444">Lipid biosynthesis</keyword>
<dbReference type="PANTHER" id="PTHR11011:SF107">
    <property type="entry name" value="FATTY ACYL-COA REDUCTASE"/>
    <property type="match status" value="1"/>
</dbReference>
<evidence type="ECO:0000256" key="7">
    <source>
        <dbReference type="ARBA" id="ARBA00023098"/>
    </source>
</evidence>
<evidence type="ECO:0000256" key="2">
    <source>
        <dbReference type="ARBA" id="ARBA00005928"/>
    </source>
</evidence>
<gene>
    <name evidence="13" type="ORF">HCN44_002529</name>
</gene>
<dbReference type="GO" id="GO:0080019">
    <property type="term" value="F:alcohol-forming very long-chain fatty acyl-CoA reductase activity"/>
    <property type="evidence" value="ECO:0007669"/>
    <property type="project" value="InterPro"/>
</dbReference>
<accession>A0A834Y0C6</accession>
<evidence type="ECO:0000256" key="6">
    <source>
        <dbReference type="ARBA" id="ARBA00022989"/>
    </source>
</evidence>
<proteinExistence type="inferred from homology"/>
<dbReference type="InterPro" id="IPR013120">
    <property type="entry name" value="FAR_NAD-bd"/>
</dbReference>
<keyword evidence="7 10" id="KW-0443">Lipid metabolism</keyword>
<dbReference type="InterPro" id="IPR033640">
    <property type="entry name" value="FAR_C"/>
</dbReference>
<keyword evidence="4" id="KW-0812">Transmembrane</keyword>
<dbReference type="FunFam" id="3.40.50.720:FF:000143">
    <property type="entry name" value="Fatty acyl-CoA reductase"/>
    <property type="match status" value="1"/>
</dbReference>
<dbReference type="Pfam" id="PF03015">
    <property type="entry name" value="Sterile"/>
    <property type="match status" value="1"/>
</dbReference>
<keyword evidence="5 10" id="KW-0521">NADP</keyword>
<dbReference type="GO" id="GO:0016020">
    <property type="term" value="C:membrane"/>
    <property type="evidence" value="ECO:0007669"/>
    <property type="project" value="UniProtKB-SubCell"/>
</dbReference>
<evidence type="ECO:0000313" key="13">
    <source>
        <dbReference type="EMBL" id="KAF7996883.1"/>
    </source>
</evidence>
<evidence type="ECO:0000256" key="5">
    <source>
        <dbReference type="ARBA" id="ARBA00022857"/>
    </source>
</evidence>
<dbReference type="GO" id="GO:0035336">
    <property type="term" value="P:long-chain fatty-acyl-CoA metabolic process"/>
    <property type="evidence" value="ECO:0007669"/>
    <property type="project" value="TreeGrafter"/>
</dbReference>
<dbReference type="GO" id="GO:0102965">
    <property type="term" value="F:alcohol-forming long-chain fatty acyl-CoA reductase activity"/>
    <property type="evidence" value="ECO:0007669"/>
    <property type="project" value="UniProtKB-EC"/>
</dbReference>
<feature type="domain" description="Thioester reductase (TE)" evidence="12">
    <location>
        <begin position="44"/>
        <end position="313"/>
    </location>
</feature>
<dbReference type="GO" id="GO:0005777">
    <property type="term" value="C:peroxisome"/>
    <property type="evidence" value="ECO:0007669"/>
    <property type="project" value="TreeGrafter"/>
</dbReference>
<evidence type="ECO:0000256" key="1">
    <source>
        <dbReference type="ARBA" id="ARBA00004141"/>
    </source>
</evidence>
<dbReference type="EC" id="1.2.1.84" evidence="10"/>
<dbReference type="InterPro" id="IPR036291">
    <property type="entry name" value="NAD(P)-bd_dom_sf"/>
</dbReference>
<reference evidence="13 14" key="1">
    <citation type="submission" date="2020-08" db="EMBL/GenBank/DDBJ databases">
        <title>Aphidius gifuensis genome sequencing and assembly.</title>
        <authorList>
            <person name="Du Z."/>
        </authorList>
    </citation>
    <scope>NUCLEOTIDE SEQUENCE [LARGE SCALE GENOMIC DNA]</scope>
    <source>
        <strain evidence="13">YNYX2018</strain>
        <tissue evidence="13">Adults</tissue>
    </source>
</reference>
<comment type="caution">
    <text evidence="13">The sequence shown here is derived from an EMBL/GenBank/DDBJ whole genome shotgun (WGS) entry which is preliminary data.</text>
</comment>
<evidence type="ECO:0000259" key="11">
    <source>
        <dbReference type="Pfam" id="PF03015"/>
    </source>
</evidence>
<organism evidence="13 14">
    <name type="scientific">Aphidius gifuensis</name>
    <name type="common">Parasitoid wasp</name>
    <dbReference type="NCBI Taxonomy" id="684658"/>
    <lineage>
        <taxon>Eukaryota</taxon>
        <taxon>Metazoa</taxon>
        <taxon>Ecdysozoa</taxon>
        <taxon>Arthropoda</taxon>
        <taxon>Hexapoda</taxon>
        <taxon>Insecta</taxon>
        <taxon>Pterygota</taxon>
        <taxon>Neoptera</taxon>
        <taxon>Endopterygota</taxon>
        <taxon>Hymenoptera</taxon>
        <taxon>Apocrita</taxon>
        <taxon>Ichneumonoidea</taxon>
        <taxon>Braconidae</taxon>
        <taxon>Aphidiinae</taxon>
        <taxon>Aphidius</taxon>
    </lineage>
</organism>
<keyword evidence="6" id="KW-1133">Transmembrane helix</keyword>
<comment type="similarity">
    <text evidence="2 10">Belongs to the fatty acyl-CoA reductase family.</text>
</comment>
<sequence length="492" mass="56781">MEKKNNSKQLSIMKPNIIEINHKDQYNFDENSIQDFFTGSIIFITGSTGFLGKALLEKLLRSCKKISIIYILLRSKNGQTIQQRLEKLMDNLIFDRIKFEYPDCFTKVIPINGDISQVKLGLSENDYCLLFEKVNIVFHCAATVGFNEPFKTAINQNVGGTKQVIDLCLKMFNLKSFVYVSTAYSNSNIFEIDEKIYPTKIKPEFILDVCKNFDDEIVNFLANKLQDKHPNTYTLTKNFAENLINNYKDKLPIAIVRPSIISGAVQEPFPGWVDNFIGATGVMAQVGVGLAKSIFGEENKIVDLIPIDIVVNTLICASWNNIIQPSNKIQVYNCVSGPFNPLRWKRCHKLTAKYAIESPSKHVVLYPGTIFTSNRLLHNIIVFFCHYVVAFMLDLLDMCQRQKPRMLKLVKRNERMQNAYDFFKCNEFYFHGKNMKQLVEKVQITKNHMIFNIDAEKFDWDQNICNCMLGINKFLFKENTDNLKITKNYLNK</sequence>
<name>A0A834Y0C6_APHGI</name>
<dbReference type="CDD" id="cd09071">
    <property type="entry name" value="FAR_C"/>
    <property type="match status" value="1"/>
</dbReference>
<evidence type="ECO:0000313" key="14">
    <source>
        <dbReference type="Proteomes" id="UP000639338"/>
    </source>
</evidence>
<feature type="domain" description="Fatty acyl-CoA reductase C-terminal" evidence="11">
    <location>
        <begin position="385"/>
        <end position="478"/>
    </location>
</feature>
<dbReference type="OrthoDB" id="429813at2759"/>
<evidence type="ECO:0000256" key="3">
    <source>
        <dbReference type="ARBA" id="ARBA00022516"/>
    </source>
</evidence>
<dbReference type="AlphaFoldDB" id="A0A834Y0C6"/>
<keyword evidence="10" id="KW-0560">Oxidoreductase</keyword>